<keyword evidence="3" id="KW-0805">Transcription regulation</keyword>
<dbReference type="InterPro" id="IPR058031">
    <property type="entry name" value="AAA_lid_NorR"/>
</dbReference>
<dbReference type="Pfam" id="PF02954">
    <property type="entry name" value="HTH_8"/>
    <property type="match status" value="1"/>
</dbReference>
<dbReference type="InterPro" id="IPR009057">
    <property type="entry name" value="Homeodomain-like_sf"/>
</dbReference>
<dbReference type="SUPFAM" id="SSF46689">
    <property type="entry name" value="Homeodomain-like"/>
    <property type="match status" value="1"/>
</dbReference>
<dbReference type="Pfam" id="PF25601">
    <property type="entry name" value="AAA_lid_14"/>
    <property type="match status" value="1"/>
</dbReference>
<dbReference type="PROSITE" id="PS50045">
    <property type="entry name" value="SIGMA54_INTERACT_4"/>
    <property type="match status" value="1"/>
</dbReference>
<dbReference type="InterPro" id="IPR002078">
    <property type="entry name" value="Sigma_54_int"/>
</dbReference>
<proteinExistence type="predicted"/>
<keyword evidence="2" id="KW-0067">ATP-binding</keyword>
<dbReference type="CDD" id="cd00009">
    <property type="entry name" value="AAA"/>
    <property type="match status" value="1"/>
</dbReference>
<dbReference type="GO" id="GO:0043565">
    <property type="term" value="F:sequence-specific DNA binding"/>
    <property type="evidence" value="ECO:0007669"/>
    <property type="project" value="InterPro"/>
</dbReference>
<feature type="domain" description="Sigma-54 factor interaction" evidence="6">
    <location>
        <begin position="135"/>
        <end position="363"/>
    </location>
</feature>
<dbReference type="RefSeq" id="WP_127693585.1">
    <property type="nucleotide sequence ID" value="NZ_SACQ01000002.1"/>
</dbReference>
<accession>A0A437QB11</accession>
<dbReference type="Proteomes" id="UP000282818">
    <property type="component" value="Unassembled WGS sequence"/>
</dbReference>
<dbReference type="PANTHER" id="PTHR32071">
    <property type="entry name" value="TRANSCRIPTIONAL REGULATORY PROTEIN"/>
    <property type="match status" value="1"/>
</dbReference>
<evidence type="ECO:0000313" key="7">
    <source>
        <dbReference type="EMBL" id="RVU31726.1"/>
    </source>
</evidence>
<dbReference type="InterPro" id="IPR003593">
    <property type="entry name" value="AAA+_ATPase"/>
</dbReference>
<evidence type="ECO:0000256" key="3">
    <source>
        <dbReference type="ARBA" id="ARBA00023015"/>
    </source>
</evidence>
<dbReference type="SMART" id="SM00382">
    <property type="entry name" value="AAA"/>
    <property type="match status" value="1"/>
</dbReference>
<dbReference type="Pfam" id="PF00158">
    <property type="entry name" value="Sigma54_activat"/>
    <property type="match status" value="1"/>
</dbReference>
<dbReference type="InterPro" id="IPR025944">
    <property type="entry name" value="Sigma_54_int_dom_CS"/>
</dbReference>
<evidence type="ECO:0000256" key="2">
    <source>
        <dbReference type="ARBA" id="ARBA00022840"/>
    </source>
</evidence>
<dbReference type="Gene3D" id="1.10.8.60">
    <property type="match status" value="1"/>
</dbReference>
<keyword evidence="8" id="KW-1185">Reference proteome</keyword>
<evidence type="ECO:0000259" key="6">
    <source>
        <dbReference type="PROSITE" id="PS50045"/>
    </source>
</evidence>
<keyword evidence="4" id="KW-0238">DNA-binding</keyword>
<organism evidence="7 8">
    <name type="scientific">Neptunomonas marina</name>
    <dbReference type="NCBI Taxonomy" id="1815562"/>
    <lineage>
        <taxon>Bacteria</taxon>
        <taxon>Pseudomonadati</taxon>
        <taxon>Pseudomonadota</taxon>
        <taxon>Gammaproteobacteria</taxon>
        <taxon>Oceanospirillales</taxon>
        <taxon>Oceanospirillaceae</taxon>
        <taxon>Neptunomonas</taxon>
    </lineage>
</organism>
<dbReference type="AlphaFoldDB" id="A0A437QB11"/>
<evidence type="ECO:0000256" key="4">
    <source>
        <dbReference type="ARBA" id="ARBA00023125"/>
    </source>
</evidence>
<dbReference type="SUPFAM" id="SSF52540">
    <property type="entry name" value="P-loop containing nucleoside triphosphate hydrolases"/>
    <property type="match status" value="1"/>
</dbReference>
<name>A0A437QB11_9GAMM</name>
<dbReference type="Gene3D" id="3.40.50.300">
    <property type="entry name" value="P-loop containing nucleotide triphosphate hydrolases"/>
    <property type="match status" value="1"/>
</dbReference>
<dbReference type="PROSITE" id="PS00688">
    <property type="entry name" value="SIGMA54_INTERACT_3"/>
    <property type="match status" value="1"/>
</dbReference>
<dbReference type="InterPro" id="IPR002197">
    <property type="entry name" value="HTH_Fis"/>
</dbReference>
<dbReference type="PANTHER" id="PTHR32071:SF117">
    <property type="entry name" value="PTS-DEPENDENT DIHYDROXYACETONE KINASE OPERON REGULATORY PROTEIN-RELATED"/>
    <property type="match status" value="1"/>
</dbReference>
<evidence type="ECO:0000256" key="5">
    <source>
        <dbReference type="ARBA" id="ARBA00023163"/>
    </source>
</evidence>
<reference evidence="7 8" key="1">
    <citation type="submission" date="2019-01" db="EMBL/GenBank/DDBJ databases">
        <authorList>
            <person name="Chen W.-M."/>
        </authorList>
    </citation>
    <scope>NUCLEOTIDE SEQUENCE [LARGE SCALE GENOMIC DNA]</scope>
    <source>
        <strain evidence="7 8">HPM-16</strain>
    </source>
</reference>
<keyword evidence="5" id="KW-0804">Transcription</keyword>
<dbReference type="Gene3D" id="1.10.10.60">
    <property type="entry name" value="Homeodomain-like"/>
    <property type="match status" value="1"/>
</dbReference>
<dbReference type="GO" id="GO:0005524">
    <property type="term" value="F:ATP binding"/>
    <property type="evidence" value="ECO:0007669"/>
    <property type="project" value="UniProtKB-KW"/>
</dbReference>
<keyword evidence="1" id="KW-0547">Nucleotide-binding</keyword>
<sequence length="437" mass="48737">MLSLTLVTQQMELVETLTPLFEASGFDFYITESLAGLTESGLVILAPQKFDTADLAEFEAHPMADEAEWILISDGKPNPNLDKLMTMGVSYHFRTPLDAQHINEAIREFYREFQEEEASRQAKAVSSNLDQFGLLLGSAPIMRRLYRLIRRVSQTDANVMLIGESGTGKELAARTIHEQSNRADKPFIAINSAALTPELVESELFGHVKGAFTGAVSDREGCFEQGNGGTLFLDEITEMPLELQSKLLRVLESGEFKRVGSDKVFQTDVRIIAATNRQPLVAIEEGFLREDIYFRIAHFPIQLPPLRKRGRDIVELAKHFLAYRNEMTGSHKTISEEAQEILMAYQWPGNVRQLKHTIEKAHILALDQVGAGELASLQEAQEETSLETIAPGTPLKEAEKLLILATLESCDGNKTQAAEQLGISVKTLYNKLEQYEA</sequence>
<evidence type="ECO:0000256" key="1">
    <source>
        <dbReference type="ARBA" id="ARBA00022741"/>
    </source>
</evidence>
<dbReference type="FunFam" id="3.40.50.300:FF:000006">
    <property type="entry name" value="DNA-binding transcriptional regulator NtrC"/>
    <property type="match status" value="1"/>
</dbReference>
<dbReference type="InterPro" id="IPR027417">
    <property type="entry name" value="P-loop_NTPase"/>
</dbReference>
<gene>
    <name evidence="7" type="ORF">EOE65_07035</name>
</gene>
<dbReference type="GO" id="GO:0006355">
    <property type="term" value="P:regulation of DNA-templated transcription"/>
    <property type="evidence" value="ECO:0007669"/>
    <property type="project" value="InterPro"/>
</dbReference>
<dbReference type="PRINTS" id="PR01590">
    <property type="entry name" value="HTHFIS"/>
</dbReference>
<protein>
    <submittedName>
        <fullName evidence="7">Sigma-54-dependent Fis family transcriptional regulator</fullName>
    </submittedName>
</protein>
<evidence type="ECO:0000313" key="8">
    <source>
        <dbReference type="Proteomes" id="UP000282818"/>
    </source>
</evidence>
<dbReference type="EMBL" id="SACQ01000002">
    <property type="protein sequence ID" value="RVU31726.1"/>
    <property type="molecule type" value="Genomic_DNA"/>
</dbReference>
<comment type="caution">
    <text evidence="7">The sequence shown here is derived from an EMBL/GenBank/DDBJ whole genome shotgun (WGS) entry which is preliminary data.</text>
</comment>